<reference evidence="1" key="1">
    <citation type="journal article" date="2016" name="Gigascience">
        <title>De novo construction of an expanded transcriptome assembly for the western tarnished plant bug, Lygus hesperus.</title>
        <authorList>
            <person name="Tassone E.E."/>
            <person name="Geib S.M."/>
            <person name="Hall B."/>
            <person name="Fabrick J.A."/>
            <person name="Brent C.S."/>
            <person name="Hull J.J."/>
        </authorList>
    </citation>
    <scope>NUCLEOTIDE SEQUENCE</scope>
</reference>
<feature type="non-terminal residue" evidence="1">
    <location>
        <position position="1"/>
    </location>
</feature>
<evidence type="ECO:0000313" key="1">
    <source>
        <dbReference type="EMBL" id="JAQ01834.1"/>
    </source>
</evidence>
<name>A0A146KZQ7_LYGHE</name>
<protein>
    <submittedName>
        <fullName evidence="1">Uncharacterized protein</fullName>
    </submittedName>
</protein>
<dbReference type="EMBL" id="GDHC01016795">
    <property type="protein sequence ID" value="JAQ01834.1"/>
    <property type="molecule type" value="Transcribed_RNA"/>
</dbReference>
<accession>A0A146KZQ7</accession>
<gene>
    <name evidence="1" type="ORF">g.44485</name>
</gene>
<dbReference type="AlphaFoldDB" id="A0A146KZQ7"/>
<sequence length="147" mass="15566">LLLRCSLSSYATASSFLPPLFAVSRCTVALPSVFPASLGPQTTHTYGLGTVSTTSARVFPTTFQTPLHLHFFSHLSVCYLQTAPISSPSTAPRSARLHPVYCHWELASGRICIVGTLHSCRSSLGATVSTTCTTEASPVSFSTTTPS</sequence>
<proteinExistence type="predicted"/>
<organism evidence="1">
    <name type="scientific">Lygus hesperus</name>
    <name type="common">Western plant bug</name>
    <dbReference type="NCBI Taxonomy" id="30085"/>
    <lineage>
        <taxon>Eukaryota</taxon>
        <taxon>Metazoa</taxon>
        <taxon>Ecdysozoa</taxon>
        <taxon>Arthropoda</taxon>
        <taxon>Hexapoda</taxon>
        <taxon>Insecta</taxon>
        <taxon>Pterygota</taxon>
        <taxon>Neoptera</taxon>
        <taxon>Paraneoptera</taxon>
        <taxon>Hemiptera</taxon>
        <taxon>Heteroptera</taxon>
        <taxon>Panheteroptera</taxon>
        <taxon>Cimicomorpha</taxon>
        <taxon>Miridae</taxon>
        <taxon>Mirini</taxon>
        <taxon>Lygus</taxon>
    </lineage>
</organism>